<dbReference type="OrthoDB" id="5338458at2759"/>
<organism evidence="3 4">
    <name type="scientific">Wickerhamomyces pijperi</name>
    <name type="common">Yeast</name>
    <name type="synonym">Pichia pijperi</name>
    <dbReference type="NCBI Taxonomy" id="599730"/>
    <lineage>
        <taxon>Eukaryota</taxon>
        <taxon>Fungi</taxon>
        <taxon>Dikarya</taxon>
        <taxon>Ascomycota</taxon>
        <taxon>Saccharomycotina</taxon>
        <taxon>Saccharomycetes</taxon>
        <taxon>Phaffomycetales</taxon>
        <taxon>Wickerhamomycetaceae</taxon>
        <taxon>Wickerhamomyces</taxon>
    </lineage>
</organism>
<reference evidence="3" key="1">
    <citation type="journal article" date="2021" name="Open Biol.">
        <title>Shared evolutionary footprints suggest mitochondrial oxidative damage underlies multiple complex I losses in fungi.</title>
        <authorList>
            <person name="Schikora-Tamarit M.A."/>
            <person name="Marcet-Houben M."/>
            <person name="Nosek J."/>
            <person name="Gabaldon T."/>
        </authorList>
    </citation>
    <scope>NUCLEOTIDE SEQUENCE</scope>
    <source>
        <strain evidence="3">CBS2887</strain>
    </source>
</reference>
<dbReference type="Proteomes" id="UP000774326">
    <property type="component" value="Unassembled WGS sequence"/>
</dbReference>
<dbReference type="EMBL" id="JAEUBG010000981">
    <property type="protein sequence ID" value="KAH3687121.1"/>
    <property type="molecule type" value="Genomic_DNA"/>
</dbReference>
<feature type="region of interest" description="Disordered" evidence="1">
    <location>
        <begin position="399"/>
        <end position="435"/>
    </location>
</feature>
<dbReference type="PANTHER" id="PTHR36102:SF1">
    <property type="entry name" value="YDR124W-LIKE HELICAL BUNDLE DOMAIN-CONTAINING PROTEIN"/>
    <property type="match status" value="1"/>
</dbReference>
<evidence type="ECO:0000256" key="1">
    <source>
        <dbReference type="SAM" id="MobiDB-lite"/>
    </source>
</evidence>
<dbReference type="PANTHER" id="PTHR36102">
    <property type="entry name" value="CHROMOSOME 10, WHOLE GENOME SHOTGUN SEQUENCE"/>
    <property type="match status" value="1"/>
</dbReference>
<accession>A0A9P8TQ56</accession>
<comment type="caution">
    <text evidence="3">The sequence shown here is derived from an EMBL/GenBank/DDBJ whole genome shotgun (WGS) entry which is preliminary data.</text>
</comment>
<proteinExistence type="predicted"/>
<name>A0A9P8TQ56_WICPI</name>
<gene>
    <name evidence="3" type="ORF">WICPIJ_001902</name>
</gene>
<keyword evidence="4" id="KW-1185">Reference proteome</keyword>
<evidence type="ECO:0000313" key="3">
    <source>
        <dbReference type="EMBL" id="KAH3687121.1"/>
    </source>
</evidence>
<dbReference type="InterPro" id="IPR021264">
    <property type="entry name" value="AFUB_079030/YDR124W-like"/>
</dbReference>
<protein>
    <recommendedName>
        <fullName evidence="2">Subtelomeric hrmA-associated cluster protein AFUB-079030/YDR124W-like helical bundle domain-containing protein</fullName>
    </recommendedName>
</protein>
<evidence type="ECO:0000313" key="4">
    <source>
        <dbReference type="Proteomes" id="UP000774326"/>
    </source>
</evidence>
<feature type="domain" description="Subtelomeric hrmA-associated cluster protein AFUB-079030/YDR124W-like helical bundle" evidence="2">
    <location>
        <begin position="140"/>
        <end position="257"/>
    </location>
</feature>
<evidence type="ECO:0000259" key="2">
    <source>
        <dbReference type="Pfam" id="PF11001"/>
    </source>
</evidence>
<dbReference type="Pfam" id="PF11001">
    <property type="entry name" value="AFUB_07903_YDR124W_hel"/>
    <property type="match status" value="1"/>
</dbReference>
<dbReference type="InterPro" id="IPR047092">
    <property type="entry name" value="AFUB_07903/YDR124W-like_hel"/>
</dbReference>
<dbReference type="AlphaFoldDB" id="A0A9P8TQ56"/>
<sequence length="435" mass="48887">MNIQQDQNRTIEALKFQLQTIYETLDSHGVKNIQITEFPTGEVQLWSNFPVEDDKLQRIKRILFSLGGDENSIGSNYPSTPSPSSTSSFAGAVRRVAGSAGGSAIMKSPAFDQVANNITESDSILSLPIALPTHPTTLTISNTASVQQHFRSCFREIQQLTCKSIAKEWIKIIEPKKQTRHPYKEGDSAKPKWWPDRVKHLEPDHLLKNERITLLVSIISSADCDLETLDLFKRGTDSLKNLDLYKRRILDEVYLIAGHRARVAGGLVSGEYVINVSDFEGTVTQEIKLVYSQQEDQPKRECELESIPQTNTKRVKPTISPVFVCDTDSPEISGKQSISSSVCSSTAQPNYQQHQLLPPFNEHSHFLQLQTALDIQHHHAHNTQQFGMFPNFLHDGNNHNHNDLSFDNNDQAGTGDVDDEEEEHGPIDLCQGFFR</sequence>
<reference evidence="3" key="2">
    <citation type="submission" date="2021-01" db="EMBL/GenBank/DDBJ databases">
        <authorList>
            <person name="Schikora-Tamarit M.A."/>
        </authorList>
    </citation>
    <scope>NUCLEOTIDE SEQUENCE</scope>
    <source>
        <strain evidence="3">CBS2887</strain>
    </source>
</reference>